<reference evidence="2" key="1">
    <citation type="submission" date="2014-12" db="EMBL/GenBank/DDBJ databases">
        <title>Insight into the proteome of Arion vulgaris.</title>
        <authorList>
            <person name="Aradska J."/>
            <person name="Bulat T."/>
            <person name="Smidak R."/>
            <person name="Sarate P."/>
            <person name="Gangsoo J."/>
            <person name="Sialana F."/>
            <person name="Bilban M."/>
            <person name="Lubec G."/>
        </authorList>
    </citation>
    <scope>NUCLEOTIDE SEQUENCE</scope>
    <source>
        <tissue evidence="2">Skin</tissue>
    </source>
</reference>
<organism evidence="2">
    <name type="scientific">Arion vulgaris</name>
    <dbReference type="NCBI Taxonomy" id="1028688"/>
    <lineage>
        <taxon>Eukaryota</taxon>
        <taxon>Metazoa</taxon>
        <taxon>Spiralia</taxon>
        <taxon>Lophotrochozoa</taxon>
        <taxon>Mollusca</taxon>
        <taxon>Gastropoda</taxon>
        <taxon>Heterobranchia</taxon>
        <taxon>Euthyneura</taxon>
        <taxon>Panpulmonata</taxon>
        <taxon>Eupulmonata</taxon>
        <taxon>Stylommatophora</taxon>
        <taxon>Helicina</taxon>
        <taxon>Arionoidea</taxon>
        <taxon>Arionidae</taxon>
        <taxon>Arion</taxon>
    </lineage>
</organism>
<evidence type="ECO:0000313" key="2">
    <source>
        <dbReference type="EMBL" id="CEK92783.1"/>
    </source>
</evidence>
<proteinExistence type="predicted"/>
<protein>
    <recommendedName>
        <fullName evidence="1">Mutator-like transposase domain-containing protein</fullName>
    </recommendedName>
</protein>
<sequence length="183" mass="20580">KGLAVQEEVYCLCCEEVICVRYLGGARSLDKDDRSFAINRQSVYSALVCGMGATTFNNFCENMNLRGLHHKTFHSKANTIYSKLEYLEQIVFSQAVKYVRQVHAQQSGITLHYDDDVLDICVSFDGTGLTRGHSSHIGVGWVVDILTGLCLDVYVMCTYCQVCETSGKNFSQDKSVEYETWKV</sequence>
<name>A0A0B7BIL5_9EUPU</name>
<accession>A0A0B7BIL5</accession>
<gene>
    <name evidence="2" type="primary">ORF190033</name>
</gene>
<dbReference type="Pfam" id="PF20700">
    <property type="entry name" value="Mutator"/>
    <property type="match status" value="1"/>
</dbReference>
<evidence type="ECO:0000259" key="1">
    <source>
        <dbReference type="Pfam" id="PF20700"/>
    </source>
</evidence>
<feature type="non-terminal residue" evidence="2">
    <location>
        <position position="183"/>
    </location>
</feature>
<dbReference type="EMBL" id="HACG01045918">
    <property type="protein sequence ID" value="CEK92783.1"/>
    <property type="molecule type" value="Transcribed_RNA"/>
</dbReference>
<dbReference type="InterPro" id="IPR049012">
    <property type="entry name" value="Mutator_transp_dom"/>
</dbReference>
<feature type="domain" description="Mutator-like transposase" evidence="1">
    <location>
        <begin position="1"/>
        <end position="174"/>
    </location>
</feature>
<dbReference type="AlphaFoldDB" id="A0A0B7BIL5"/>
<feature type="non-terminal residue" evidence="2">
    <location>
        <position position="1"/>
    </location>
</feature>